<dbReference type="EMBL" id="QGGB01000005">
    <property type="protein sequence ID" value="PWN07075.1"/>
    <property type="molecule type" value="Genomic_DNA"/>
</dbReference>
<sequence length="273" mass="31422">MESLKICIVALLFIIVFNNTSYSQENGKVTYVTILEAEDHQEMEGYLFFDAKNHSVFYAIRNENRVQLNSDSLSMRNSELTPSINFGFDFQPPKDSLSYFVHIDRTTKQIKSRRNIFRNGRYQKCIVLEEIDIFNWSLTDESKIIMDYKAYKAETAFRGRSYTAWYTPEININAGPWKFNGLPGLILEVTDSEGGVQFLLSSLEIPYETEGELLPPSEDMVLTFEEYIDLNDPETIANEFLDLINSKLPQGSKISSSPSISFKKNVKGIERMF</sequence>
<dbReference type="NCBIfam" id="TIGR01200">
    <property type="entry name" value="GLPGLI"/>
    <property type="match status" value="1"/>
</dbReference>
<dbReference type="Pfam" id="PF09697">
    <property type="entry name" value="Porph_ging"/>
    <property type="match status" value="1"/>
</dbReference>
<protein>
    <recommendedName>
        <fullName evidence="3">GLPGLI family protein</fullName>
    </recommendedName>
</protein>
<dbReference type="RefSeq" id="WP_109646424.1">
    <property type="nucleotide sequence ID" value="NZ_QGGB01000005.1"/>
</dbReference>
<dbReference type="OrthoDB" id="1440774at2"/>
<evidence type="ECO:0008006" key="3">
    <source>
        <dbReference type="Google" id="ProtNLM"/>
    </source>
</evidence>
<dbReference type="Proteomes" id="UP000245533">
    <property type="component" value="Unassembled WGS sequence"/>
</dbReference>
<dbReference type="InterPro" id="IPR005901">
    <property type="entry name" value="GLPGLI"/>
</dbReference>
<name>A0A316TVE5_9BACT</name>
<organism evidence="1 2">
    <name type="scientific">Rhodohalobacter mucosus</name>
    <dbReference type="NCBI Taxonomy" id="2079485"/>
    <lineage>
        <taxon>Bacteria</taxon>
        <taxon>Pseudomonadati</taxon>
        <taxon>Balneolota</taxon>
        <taxon>Balneolia</taxon>
        <taxon>Balneolales</taxon>
        <taxon>Balneolaceae</taxon>
        <taxon>Rhodohalobacter</taxon>
    </lineage>
</organism>
<proteinExistence type="predicted"/>
<evidence type="ECO:0000313" key="2">
    <source>
        <dbReference type="Proteomes" id="UP000245533"/>
    </source>
</evidence>
<accession>A0A316TVE5</accession>
<keyword evidence="2" id="KW-1185">Reference proteome</keyword>
<reference evidence="1 2" key="1">
    <citation type="submission" date="2018-05" db="EMBL/GenBank/DDBJ databases">
        <title>Rhodohalobacter halophilus gen. nov., sp. nov., a moderately halophilic member of the family Balneolaceae.</title>
        <authorList>
            <person name="Liu Z.-W."/>
        </authorList>
    </citation>
    <scope>NUCLEOTIDE SEQUENCE [LARGE SCALE GENOMIC DNA]</scope>
    <source>
        <strain evidence="1 2">8A47</strain>
    </source>
</reference>
<comment type="caution">
    <text evidence="1">The sequence shown here is derived from an EMBL/GenBank/DDBJ whole genome shotgun (WGS) entry which is preliminary data.</text>
</comment>
<gene>
    <name evidence="1" type="ORF">DDZ15_07345</name>
</gene>
<evidence type="ECO:0000313" key="1">
    <source>
        <dbReference type="EMBL" id="PWN07075.1"/>
    </source>
</evidence>
<dbReference type="AlphaFoldDB" id="A0A316TVE5"/>